<name>A0A6N3EMN7_9FIRM</name>
<keyword evidence="4" id="KW-1185">Reference proteome</keyword>
<dbReference type="Pfam" id="PF02965">
    <property type="entry name" value="Met_synt_B12"/>
    <property type="match status" value="1"/>
</dbReference>
<feature type="domain" description="AdoMet activation" evidence="1">
    <location>
        <begin position="148"/>
        <end position="202"/>
    </location>
</feature>
<sequence length="241" mass="27265">MIGNQENIISSVTVEKSEVLRYLGHNGQEIDNDLNSKINQCIKETKNEIDTKYVYQIYDIKKDLNLNTVQFENTNLILKSKDISELLRDCDKCVLMCATLGFNIEKNIRRYSYNNLTKGIIIDACATTSIEEVCDLVQDSILDKVAKEEKSLTMRYSPGYGDLDISANRDILNVLDAHRKIGVTVTNTGIMIPRKSVVALIGITNEKIGKVKRTCENCSNRFNCEYRRKADGCGGKTIYTR</sequence>
<organism evidence="3">
    <name type="scientific">Intestinibacter bartlettii</name>
    <dbReference type="NCBI Taxonomy" id="261299"/>
    <lineage>
        <taxon>Bacteria</taxon>
        <taxon>Bacillati</taxon>
        <taxon>Bacillota</taxon>
        <taxon>Clostridia</taxon>
        <taxon>Peptostreptococcales</taxon>
        <taxon>Peptostreptococcaceae</taxon>
        <taxon>Intestinibacter</taxon>
    </lineage>
</organism>
<protein>
    <submittedName>
        <fullName evidence="2 3">Vitamin B12 dependent methionine synthase, activation domain</fullName>
    </submittedName>
</protein>
<evidence type="ECO:0000313" key="4">
    <source>
        <dbReference type="Proteomes" id="UP001299409"/>
    </source>
</evidence>
<accession>A0A6N3EMN7</accession>
<evidence type="ECO:0000313" key="3">
    <source>
        <dbReference type="EMBL" id="VYU38897.1"/>
    </source>
</evidence>
<dbReference type="Proteomes" id="UP001299409">
    <property type="component" value="Unassembled WGS sequence"/>
</dbReference>
<evidence type="ECO:0000313" key="2">
    <source>
        <dbReference type="EMBL" id="MCB5446946.1"/>
    </source>
</evidence>
<dbReference type="RefSeq" id="WP_007285368.1">
    <property type="nucleotide sequence ID" value="NZ_BAABXU010000001.1"/>
</dbReference>
<dbReference type="EMBL" id="JAJBMB010000014">
    <property type="protein sequence ID" value="MCB5446946.1"/>
    <property type="molecule type" value="Genomic_DNA"/>
</dbReference>
<gene>
    <name evidence="3" type="ORF">IBLFYP30_00247</name>
    <name evidence="2" type="ORF">LIP50_12135</name>
</gene>
<dbReference type="InterPro" id="IPR037010">
    <property type="entry name" value="VitB12-dep_Met_synth_activ_sf"/>
</dbReference>
<dbReference type="EMBL" id="CACRUE010000034">
    <property type="protein sequence ID" value="VYU38897.1"/>
    <property type="molecule type" value="Genomic_DNA"/>
</dbReference>
<dbReference type="GeneID" id="89563602"/>
<reference evidence="3" key="1">
    <citation type="submission" date="2019-11" db="EMBL/GenBank/DDBJ databases">
        <authorList>
            <person name="Feng L."/>
        </authorList>
    </citation>
    <scope>NUCLEOTIDE SEQUENCE</scope>
    <source>
        <strain evidence="3">IbartlettiiLFYP30</strain>
    </source>
</reference>
<dbReference type="SUPFAM" id="SSF56507">
    <property type="entry name" value="Methionine synthase activation domain-like"/>
    <property type="match status" value="1"/>
</dbReference>
<reference evidence="2 4" key="2">
    <citation type="submission" date="2021-10" db="EMBL/GenBank/DDBJ databases">
        <title>Collection of gut derived symbiotic bacterial strains cultured from healthy donors.</title>
        <authorList>
            <person name="Lin H."/>
            <person name="Littmann E."/>
            <person name="Claire K."/>
            <person name="Pamer E."/>
        </authorList>
    </citation>
    <scope>NUCLEOTIDE SEQUENCE [LARGE SCALE GENOMIC DNA]</scope>
    <source>
        <strain evidence="2 4">MSK.17.68</strain>
    </source>
</reference>
<dbReference type="GO" id="GO:0008705">
    <property type="term" value="F:methionine synthase activity"/>
    <property type="evidence" value="ECO:0007669"/>
    <property type="project" value="InterPro"/>
</dbReference>
<evidence type="ECO:0000259" key="1">
    <source>
        <dbReference type="Pfam" id="PF02965"/>
    </source>
</evidence>
<dbReference type="Gene3D" id="3.40.109.40">
    <property type="match status" value="1"/>
</dbReference>
<dbReference type="AlphaFoldDB" id="A0A6N3EMN7"/>
<proteinExistence type="predicted"/>
<dbReference type="InterPro" id="IPR017342">
    <property type="entry name" value="S-AdoMet-dep_Met_synth_prd"/>
</dbReference>
<dbReference type="PIRSF" id="PIRSF037984">
    <property type="entry name" value="Met_synth_TM0269_prd"/>
    <property type="match status" value="1"/>
</dbReference>
<dbReference type="InterPro" id="IPR004223">
    <property type="entry name" value="VitB12-dep_Met_synth_activ_dom"/>
</dbReference>